<evidence type="ECO:0000259" key="3">
    <source>
        <dbReference type="Pfam" id="PF22725"/>
    </source>
</evidence>
<dbReference type="InterPro" id="IPR055170">
    <property type="entry name" value="GFO_IDH_MocA-like_dom"/>
</dbReference>
<dbReference type="InterPro" id="IPR036291">
    <property type="entry name" value="NAD(P)-bd_dom_sf"/>
</dbReference>
<keyword evidence="1" id="KW-0560">Oxidoreductase</keyword>
<gene>
    <name evidence="4" type="ORF">QYE77_02815</name>
</gene>
<dbReference type="PANTHER" id="PTHR43818:SF11">
    <property type="entry name" value="BCDNA.GH03377"/>
    <property type="match status" value="1"/>
</dbReference>
<protein>
    <submittedName>
        <fullName evidence="4">Gfo/Idh/MocA family oxidoreductase</fullName>
    </submittedName>
</protein>
<proteinExistence type="predicted"/>
<dbReference type="SUPFAM" id="SSF55347">
    <property type="entry name" value="Glyceraldehyde-3-phosphate dehydrogenase-like, C-terminal domain"/>
    <property type="match status" value="1"/>
</dbReference>
<feature type="domain" description="Gfo/Idh/MocA-like oxidoreductase N-terminal" evidence="2">
    <location>
        <begin position="7"/>
        <end position="120"/>
    </location>
</feature>
<dbReference type="Gene3D" id="3.40.50.720">
    <property type="entry name" value="NAD(P)-binding Rossmann-like Domain"/>
    <property type="match status" value="1"/>
</dbReference>
<dbReference type="Proteomes" id="UP001254165">
    <property type="component" value="Unassembled WGS sequence"/>
</dbReference>
<dbReference type="InterPro" id="IPR050463">
    <property type="entry name" value="Gfo/Idh/MocA_oxidrdct_glycsds"/>
</dbReference>
<evidence type="ECO:0000259" key="2">
    <source>
        <dbReference type="Pfam" id="PF01408"/>
    </source>
</evidence>
<organism evidence="4 5">
    <name type="scientific">Thermanaerothrix solaris</name>
    <dbReference type="NCBI Taxonomy" id="3058434"/>
    <lineage>
        <taxon>Bacteria</taxon>
        <taxon>Bacillati</taxon>
        <taxon>Chloroflexota</taxon>
        <taxon>Anaerolineae</taxon>
        <taxon>Anaerolineales</taxon>
        <taxon>Anaerolineaceae</taxon>
        <taxon>Thermanaerothrix</taxon>
    </lineage>
</organism>
<dbReference type="SUPFAM" id="SSF51735">
    <property type="entry name" value="NAD(P)-binding Rossmann-fold domains"/>
    <property type="match status" value="1"/>
</dbReference>
<dbReference type="InterPro" id="IPR000683">
    <property type="entry name" value="Gfo/Idh/MocA-like_OxRdtase_N"/>
</dbReference>
<comment type="caution">
    <text evidence="4">The sequence shown here is derived from an EMBL/GenBank/DDBJ whole genome shotgun (WGS) entry which is preliminary data.</text>
</comment>
<evidence type="ECO:0000313" key="5">
    <source>
        <dbReference type="Proteomes" id="UP001254165"/>
    </source>
</evidence>
<dbReference type="Gene3D" id="3.30.360.10">
    <property type="entry name" value="Dihydrodipicolinate Reductase, domain 2"/>
    <property type="match status" value="1"/>
</dbReference>
<feature type="domain" description="GFO/IDH/MocA-like oxidoreductase" evidence="3">
    <location>
        <begin position="134"/>
        <end position="282"/>
    </location>
</feature>
<evidence type="ECO:0000256" key="1">
    <source>
        <dbReference type="ARBA" id="ARBA00023002"/>
    </source>
</evidence>
<dbReference type="Pfam" id="PF01408">
    <property type="entry name" value="GFO_IDH_MocA"/>
    <property type="match status" value="1"/>
</dbReference>
<keyword evidence="5" id="KW-1185">Reference proteome</keyword>
<dbReference type="EMBL" id="JAUHMF010000001">
    <property type="protein sequence ID" value="MDT8897184.1"/>
    <property type="molecule type" value="Genomic_DNA"/>
</dbReference>
<evidence type="ECO:0000313" key="4">
    <source>
        <dbReference type="EMBL" id="MDT8897184.1"/>
    </source>
</evidence>
<dbReference type="Pfam" id="PF22725">
    <property type="entry name" value="GFO_IDH_MocA_C3"/>
    <property type="match status" value="1"/>
</dbReference>
<sequence length="388" mass="43520">MSKMAQIKVGVAGAGFIGPAHIEALRRINIPVLGLVTGSREETQQKAAALGIPKAYDSFDDMIADSEITAVHLATPNYLHYPQAKAALLAGKHVICDKPLAMNSRESAELVQLARDKGLVNAICFNLRFYPLMHHARSVIQQGALGDLFILQGSYLQDWLLYPTDWNWRLEPELGGTLRAVADIGSHWLDLMTFLTGLKVKAVFADFKTFIPVRKKPSKPVETYTGKLLTPEDYIDQPIYTEDYASILLHYENDVRGVVTVAQVCAGRKNRLYFEIDGSKAAMAFDSERPNELWLGYRDKPNELLLKDPSLLSPEARAITSYPGGHNEGFPDIFKQLFKKIYAYIERGDYTAPTDFPTFLDGHHEMLIAEAIERSAKEGRWVEVQYDL</sequence>
<reference evidence="4 5" key="1">
    <citation type="submission" date="2023-07" db="EMBL/GenBank/DDBJ databases">
        <title>Novel species of Thermanaerothrix with wide hydrolytic capabilities.</title>
        <authorList>
            <person name="Zayulina K.S."/>
            <person name="Podosokorskaya O.A."/>
            <person name="Elcheninov A.G."/>
        </authorList>
    </citation>
    <scope>NUCLEOTIDE SEQUENCE [LARGE SCALE GENOMIC DNA]</scope>
    <source>
        <strain evidence="4 5">4228-RoL</strain>
    </source>
</reference>
<dbReference type="PANTHER" id="PTHR43818">
    <property type="entry name" value="BCDNA.GH03377"/>
    <property type="match status" value="1"/>
</dbReference>
<accession>A0ABU3NK06</accession>
<name>A0ABU3NK06_9CHLR</name>